<dbReference type="EMBL" id="JBHTIA010000012">
    <property type="protein sequence ID" value="MFD0766308.1"/>
    <property type="molecule type" value="Genomic_DNA"/>
</dbReference>
<proteinExistence type="predicted"/>
<evidence type="ECO:0000313" key="2">
    <source>
        <dbReference type="Proteomes" id="UP001597073"/>
    </source>
</evidence>
<dbReference type="RefSeq" id="WP_377144090.1">
    <property type="nucleotide sequence ID" value="NZ_JBHTIA010000012.1"/>
</dbReference>
<gene>
    <name evidence="1" type="ORF">ACFQZI_15705</name>
</gene>
<comment type="caution">
    <text evidence="1">The sequence shown here is derived from an EMBL/GenBank/DDBJ whole genome shotgun (WGS) entry which is preliminary data.</text>
</comment>
<dbReference type="Proteomes" id="UP001597073">
    <property type="component" value="Unassembled WGS sequence"/>
</dbReference>
<organism evidence="1 2">
    <name type="scientific">Mucilaginibacter lutimaris</name>
    <dbReference type="NCBI Taxonomy" id="931629"/>
    <lineage>
        <taxon>Bacteria</taxon>
        <taxon>Pseudomonadati</taxon>
        <taxon>Bacteroidota</taxon>
        <taxon>Sphingobacteriia</taxon>
        <taxon>Sphingobacteriales</taxon>
        <taxon>Sphingobacteriaceae</taxon>
        <taxon>Mucilaginibacter</taxon>
    </lineage>
</organism>
<protein>
    <submittedName>
        <fullName evidence="1">Uncharacterized protein</fullName>
    </submittedName>
</protein>
<keyword evidence="2" id="KW-1185">Reference proteome</keyword>
<evidence type="ECO:0000313" key="1">
    <source>
        <dbReference type="EMBL" id="MFD0766308.1"/>
    </source>
</evidence>
<accession>A0ABW2ZJ98</accession>
<name>A0ABW2ZJ98_9SPHI</name>
<reference evidence="2" key="1">
    <citation type="journal article" date="2019" name="Int. J. Syst. Evol. Microbiol.">
        <title>The Global Catalogue of Microorganisms (GCM) 10K type strain sequencing project: providing services to taxonomists for standard genome sequencing and annotation.</title>
        <authorList>
            <consortium name="The Broad Institute Genomics Platform"/>
            <consortium name="The Broad Institute Genome Sequencing Center for Infectious Disease"/>
            <person name="Wu L."/>
            <person name="Ma J."/>
        </authorList>
    </citation>
    <scope>NUCLEOTIDE SEQUENCE [LARGE SCALE GENOMIC DNA]</scope>
    <source>
        <strain evidence="2">CCUG 60742</strain>
    </source>
</reference>
<sequence length="42" mass="5065">MLNRFKKWTFDGLIEAYSDAIYEYQGIDTGVSRRLTNRICRY</sequence>